<dbReference type="Xenbase" id="XB-GENE-22065634">
    <property type="gene designation" value="nectin1l1"/>
</dbReference>
<dbReference type="PANTHER" id="PTHR23277">
    <property type="entry name" value="NECTIN-RELATED"/>
    <property type="match status" value="1"/>
</dbReference>
<dbReference type="AGR" id="Xenbase:XB-GENE-22065634"/>
<dbReference type="GO" id="GO:0007156">
    <property type="term" value="P:homophilic cell adhesion via plasma membrane adhesion molecules"/>
    <property type="evidence" value="ECO:0000318"/>
    <property type="project" value="GO_Central"/>
</dbReference>
<dbReference type="AlphaFoldDB" id="A0A6I8RXC4"/>
<gene>
    <name evidence="15 17 18" type="primary">nectin1l1</name>
</gene>
<keyword evidence="10" id="KW-0325">Glycoprotein</keyword>
<dbReference type="InterPro" id="IPR007110">
    <property type="entry name" value="Ig-like_dom"/>
</dbReference>
<evidence type="ECO:0000256" key="4">
    <source>
        <dbReference type="ARBA" id="ARBA00022729"/>
    </source>
</evidence>
<feature type="region of interest" description="Disordered" evidence="11">
    <location>
        <begin position="413"/>
        <end position="434"/>
    </location>
</feature>
<feature type="domain" description="Ig-like" evidence="14">
    <location>
        <begin position="15"/>
        <end position="133"/>
    </location>
</feature>
<reference evidence="15" key="1">
    <citation type="journal article" date="2010" name="Science">
        <title>The genome of the Western clawed frog Xenopus tropicalis.</title>
        <authorList>
            <person name="Hellsten U."/>
            <person name="Harland R.M."/>
            <person name="Gilchrist M.J."/>
            <person name="Hendrix D."/>
            <person name="Jurka J."/>
            <person name="Kapitonov V."/>
            <person name="Ovcharenko I."/>
            <person name="Putnam N.H."/>
            <person name="Shu S."/>
            <person name="Taher L."/>
            <person name="Blitz I.L."/>
            <person name="Blumberg B."/>
            <person name="Dichmann D.S."/>
            <person name="Dubchak I."/>
            <person name="Amaya E."/>
            <person name="Detter J.C."/>
            <person name="Fletcher R."/>
            <person name="Gerhard D.S."/>
            <person name="Goodstein D."/>
            <person name="Graves T."/>
            <person name="Grigoriev I.V."/>
            <person name="Grimwood J."/>
            <person name="Kawashima T."/>
            <person name="Lindquist E."/>
            <person name="Lucas S.M."/>
            <person name="Mead P.E."/>
            <person name="Mitros T."/>
            <person name="Ogino H."/>
            <person name="Ohta Y."/>
            <person name="Poliakov A.V."/>
            <person name="Pollet N."/>
            <person name="Robert J."/>
            <person name="Salamov A."/>
            <person name="Sater A.K."/>
            <person name="Schmutz J."/>
            <person name="Terry A."/>
            <person name="Vize P.D."/>
            <person name="Warren W.C."/>
            <person name="Wells D."/>
            <person name="Wills A."/>
            <person name="Wilson R.K."/>
            <person name="Zimmerman L.B."/>
            <person name="Zorn A.M."/>
            <person name="Grainger R."/>
            <person name="Grammer T."/>
            <person name="Khokha M.K."/>
            <person name="Richardson P.M."/>
            <person name="Rokhsar D.S."/>
        </authorList>
    </citation>
    <scope>NUCLEOTIDE SEQUENCE [LARGE SCALE GENOMIC DNA]</scope>
    <source>
        <strain evidence="15">Nigerian</strain>
    </source>
</reference>
<organism evidence="15">
    <name type="scientific">Xenopus tropicalis</name>
    <name type="common">Western clawed frog</name>
    <name type="synonym">Silurana tropicalis</name>
    <dbReference type="NCBI Taxonomy" id="8364"/>
    <lineage>
        <taxon>Eukaryota</taxon>
        <taxon>Metazoa</taxon>
        <taxon>Chordata</taxon>
        <taxon>Craniata</taxon>
        <taxon>Vertebrata</taxon>
        <taxon>Euteleostomi</taxon>
        <taxon>Amphibia</taxon>
        <taxon>Batrachia</taxon>
        <taxon>Anura</taxon>
        <taxon>Pipoidea</taxon>
        <taxon>Pipidae</taxon>
        <taxon>Xenopodinae</taxon>
        <taxon>Xenopus</taxon>
        <taxon>Silurana</taxon>
    </lineage>
</organism>
<evidence type="ECO:0000256" key="10">
    <source>
        <dbReference type="ARBA" id="ARBA00023180"/>
    </source>
</evidence>
<comment type="subcellular location">
    <subcellularLocation>
        <location evidence="1">Membrane</location>
        <topology evidence="1">Single-pass membrane protein</topology>
    </subcellularLocation>
</comment>
<dbReference type="Pfam" id="PF08205">
    <property type="entry name" value="C2-set_2"/>
    <property type="match status" value="1"/>
</dbReference>
<evidence type="ECO:0000313" key="16">
    <source>
        <dbReference type="Proteomes" id="UP000008143"/>
    </source>
</evidence>
<dbReference type="SMART" id="SM00406">
    <property type="entry name" value="IGv"/>
    <property type="match status" value="1"/>
</dbReference>
<keyword evidence="5" id="KW-0677">Repeat</keyword>
<dbReference type="InterPro" id="IPR051427">
    <property type="entry name" value="Nectin/Nectin-like"/>
</dbReference>
<dbReference type="OrthoDB" id="9904226at2759"/>
<dbReference type="SMART" id="SM00409">
    <property type="entry name" value="IG"/>
    <property type="match status" value="2"/>
</dbReference>
<evidence type="ECO:0000256" key="7">
    <source>
        <dbReference type="ARBA" id="ARBA00022989"/>
    </source>
</evidence>
<comment type="similarity">
    <text evidence="2">Belongs to the nectin family.</text>
</comment>
<evidence type="ECO:0000256" key="1">
    <source>
        <dbReference type="ARBA" id="ARBA00004167"/>
    </source>
</evidence>
<dbReference type="GO" id="GO:0007157">
    <property type="term" value="P:heterophilic cell-cell adhesion via plasma membrane cell adhesion molecules"/>
    <property type="evidence" value="ECO:0000318"/>
    <property type="project" value="GO_Central"/>
</dbReference>
<name>A0A6I8RXC4_XENTR</name>
<evidence type="ECO:0000256" key="12">
    <source>
        <dbReference type="SAM" id="Phobius"/>
    </source>
</evidence>
<evidence type="ECO:0000256" key="13">
    <source>
        <dbReference type="SAM" id="SignalP"/>
    </source>
</evidence>
<dbReference type="KEGG" id="xtr:100145297"/>
<proteinExistence type="inferred from homology"/>
<dbReference type="GeneTree" id="ENSGT00940000157535"/>
<evidence type="ECO:0000256" key="9">
    <source>
        <dbReference type="ARBA" id="ARBA00023157"/>
    </source>
</evidence>
<dbReference type="InterPro" id="IPR003598">
    <property type="entry name" value="Ig_sub2"/>
</dbReference>
<dbReference type="Proteomes" id="UP000008143">
    <property type="component" value="Chromosome 2"/>
</dbReference>
<keyword evidence="4 13" id="KW-0732">Signal</keyword>
<dbReference type="PANTHER" id="PTHR23277:SF106">
    <property type="entry name" value="NECTIN-1 ISOFORM X1-RELATED"/>
    <property type="match status" value="1"/>
</dbReference>
<feature type="domain" description="Ig-like" evidence="14">
    <location>
        <begin position="140"/>
        <end position="235"/>
    </location>
</feature>
<dbReference type="GeneID" id="100145297"/>
<keyword evidence="8 12" id="KW-0472">Membrane</keyword>
<dbReference type="Bgee" id="ENSXETG00000030663">
    <property type="expression patterns" value="Expressed in liver and 11 other cell types or tissues"/>
</dbReference>
<feature type="domain" description="Ig-like" evidence="14">
    <location>
        <begin position="243"/>
        <end position="325"/>
    </location>
</feature>
<dbReference type="InterPro" id="IPR013106">
    <property type="entry name" value="Ig_V-set"/>
</dbReference>
<evidence type="ECO:0000256" key="2">
    <source>
        <dbReference type="ARBA" id="ARBA00007810"/>
    </source>
</evidence>
<dbReference type="Gene3D" id="2.60.40.10">
    <property type="entry name" value="Immunoglobulins"/>
    <property type="match status" value="3"/>
</dbReference>
<dbReference type="CTD" id="100145297"/>
<protein>
    <submittedName>
        <fullName evidence="15">Nectin cell adhesion molecule 1 like 1</fullName>
    </submittedName>
    <submittedName>
        <fullName evidence="17">Uncharacterized protein LOC100145297 isoform X1</fullName>
    </submittedName>
</protein>
<dbReference type="PROSITE" id="PS50835">
    <property type="entry name" value="IG_LIKE"/>
    <property type="match status" value="3"/>
</dbReference>
<evidence type="ECO:0000259" key="14">
    <source>
        <dbReference type="PROSITE" id="PS50835"/>
    </source>
</evidence>
<dbReference type="OMA" id="LITCART"/>
<dbReference type="Pfam" id="PF07686">
    <property type="entry name" value="V-set"/>
    <property type="match status" value="1"/>
</dbReference>
<evidence type="ECO:0000256" key="8">
    <source>
        <dbReference type="ARBA" id="ARBA00023136"/>
    </source>
</evidence>
<keyword evidence="3 12" id="KW-0812">Transmembrane</keyword>
<evidence type="ECO:0000256" key="5">
    <source>
        <dbReference type="ARBA" id="ARBA00022737"/>
    </source>
</evidence>
<feature type="chain" id="PRO_5044634184" evidence="13">
    <location>
        <begin position="27"/>
        <end position="458"/>
    </location>
</feature>
<dbReference type="RefSeq" id="XP_031752313.1">
    <property type="nucleotide sequence ID" value="XM_031896453.1"/>
</dbReference>
<dbReference type="InterPro" id="IPR003599">
    <property type="entry name" value="Ig_sub"/>
</dbReference>
<evidence type="ECO:0000256" key="11">
    <source>
        <dbReference type="SAM" id="MobiDB-lite"/>
    </source>
</evidence>
<keyword evidence="16" id="KW-1185">Reference proteome</keyword>
<feature type="transmembrane region" description="Helical" evidence="12">
    <location>
        <begin position="334"/>
        <end position="355"/>
    </location>
</feature>
<evidence type="ECO:0000256" key="3">
    <source>
        <dbReference type="ARBA" id="ARBA00022692"/>
    </source>
</evidence>
<evidence type="ECO:0000313" key="15">
    <source>
        <dbReference type="Ensembl" id="ENSXETP00000089402"/>
    </source>
</evidence>
<evidence type="ECO:0000256" key="6">
    <source>
        <dbReference type="ARBA" id="ARBA00022889"/>
    </source>
</evidence>
<keyword evidence="9" id="KW-1015">Disulfide bond</keyword>
<keyword evidence="7 12" id="KW-1133">Transmembrane helix</keyword>
<feature type="signal peptide" evidence="13">
    <location>
        <begin position="1"/>
        <end position="26"/>
    </location>
</feature>
<accession>A0A6I8RXC4</accession>
<dbReference type="InterPro" id="IPR013783">
    <property type="entry name" value="Ig-like_fold"/>
</dbReference>
<dbReference type="GO" id="GO:0098631">
    <property type="term" value="F:cell adhesion mediator activity"/>
    <property type="evidence" value="ECO:0000318"/>
    <property type="project" value="GO_Central"/>
</dbReference>
<dbReference type="GO" id="GO:0005912">
    <property type="term" value="C:adherens junction"/>
    <property type="evidence" value="ECO:0000318"/>
    <property type="project" value="GO_Central"/>
</dbReference>
<dbReference type="Ensembl" id="ENSXETT00000099372">
    <property type="protein sequence ID" value="ENSXETP00000089402"/>
    <property type="gene ID" value="ENSXETG00000030663"/>
</dbReference>
<dbReference type="FunFam" id="2.60.40.10:FF:003254">
    <property type="entry name" value="Nectin-1"/>
    <property type="match status" value="1"/>
</dbReference>
<evidence type="ECO:0000313" key="18">
    <source>
        <dbReference type="Xenbase" id="XB-GENE-22065634"/>
    </source>
</evidence>
<dbReference type="InterPro" id="IPR036179">
    <property type="entry name" value="Ig-like_dom_sf"/>
</dbReference>
<keyword evidence="6" id="KW-0130">Cell adhesion</keyword>
<sequence length="458" mass="49970">MPVPQGEWGAPLLTPLLLISALSVSAQVSVIVDREVNAKLGSDAKLNCKVKTPDIISQVTWQRKLSPNNENFLTYSKGEEPMHLTPFGQRVKFLGNGDLGGSIRIPNVTLADQGTYLCIFTTFPGGTKEAEIKLVIQVPPKITLEPTEPVLSGPSPSPIAVCRAWAAKPAVNITWIFSEARYISEENSTNYENGTVSTCSQLVTVPLPGHNGRNVTCVVSQSDGKSMESWSQTLTIQHIYYAPEVKAKVIAKDDGTIQLSCRADCNPPATEFLWKRDEMDLPDNEAEELGATRLLSANTWKGYYACVAGNEVGYSSGYIYVQTVTVPGTCNVHYIPLILLIPSLLINIYVAVIHYRNKKRERYRNSECCLRFRSNCTPILRHIQRLGCCGEDHAEAPTDDAGNATLSVQRDNQHIDSQGGPSPSSELGGHDRGASGAILQCTSMTMARDPDSSVEDIS</sequence>
<reference evidence="17" key="3">
    <citation type="submission" date="2025-04" db="UniProtKB">
        <authorList>
            <consortium name="RefSeq"/>
        </authorList>
    </citation>
    <scope>IDENTIFICATION</scope>
    <source>
        <strain evidence="17">Nigerian</strain>
        <tissue evidence="17">Liver and blood</tissue>
    </source>
</reference>
<evidence type="ECO:0000313" key="17">
    <source>
        <dbReference type="RefSeq" id="XP_031752313.1"/>
    </source>
</evidence>
<dbReference type="SUPFAM" id="SSF48726">
    <property type="entry name" value="Immunoglobulin"/>
    <property type="match status" value="3"/>
</dbReference>
<dbReference type="GO" id="GO:0005886">
    <property type="term" value="C:plasma membrane"/>
    <property type="evidence" value="ECO:0000318"/>
    <property type="project" value="GO_Central"/>
</dbReference>
<reference evidence="15" key="2">
    <citation type="submission" date="2020-05" db="UniProtKB">
        <authorList>
            <consortium name="Ensembl"/>
        </authorList>
    </citation>
    <scope>IDENTIFICATION</scope>
</reference>
<dbReference type="InterPro" id="IPR013162">
    <property type="entry name" value="CD80_C2-set"/>
</dbReference>
<dbReference type="SMART" id="SM00408">
    <property type="entry name" value="IGc2"/>
    <property type="match status" value="2"/>
</dbReference>
<feature type="compositionally biased region" description="Polar residues" evidence="11">
    <location>
        <begin position="413"/>
        <end position="425"/>
    </location>
</feature>